<reference evidence="3 4" key="1">
    <citation type="submission" date="2018-04" db="EMBL/GenBank/DDBJ databases">
        <title>Genomic Encyclopedia of Type Strains, Phase IV (KMG-IV): sequencing the most valuable type-strain genomes for metagenomic binning, comparative biology and taxonomic classification.</title>
        <authorList>
            <person name="Goeker M."/>
        </authorList>
    </citation>
    <scope>NUCLEOTIDE SEQUENCE [LARGE SCALE GENOMIC DNA]</scope>
    <source>
        <strain evidence="3 4">DSM 100231</strain>
    </source>
</reference>
<dbReference type="InterPro" id="IPR050194">
    <property type="entry name" value="Glycosyltransferase_grp1"/>
</dbReference>
<protein>
    <submittedName>
        <fullName evidence="3">Colanic acid biosynthesis glycosyl transferase WcaI</fullName>
    </submittedName>
</protein>
<comment type="caution">
    <text evidence="3">The sequence shown here is derived from an EMBL/GenBank/DDBJ whole genome shotgun (WGS) entry which is preliminary data.</text>
</comment>
<dbReference type="AlphaFoldDB" id="A0A2U1AQQ5"/>
<dbReference type="RefSeq" id="WP_116544734.1">
    <property type="nucleotide sequence ID" value="NZ_QEKI01000015.1"/>
</dbReference>
<dbReference type="OrthoDB" id="9811902at2"/>
<keyword evidence="3" id="KW-0808">Transferase</keyword>
<evidence type="ECO:0000313" key="3">
    <source>
        <dbReference type="EMBL" id="PVY38667.1"/>
    </source>
</evidence>
<dbReference type="PANTHER" id="PTHR45947:SF3">
    <property type="entry name" value="SULFOQUINOVOSYL TRANSFERASE SQD2"/>
    <property type="match status" value="1"/>
</dbReference>
<organism evidence="3 4">
    <name type="scientific">Pontibacter virosus</name>
    <dbReference type="NCBI Taxonomy" id="1765052"/>
    <lineage>
        <taxon>Bacteria</taxon>
        <taxon>Pseudomonadati</taxon>
        <taxon>Bacteroidota</taxon>
        <taxon>Cytophagia</taxon>
        <taxon>Cytophagales</taxon>
        <taxon>Hymenobacteraceae</taxon>
        <taxon>Pontibacter</taxon>
    </lineage>
</organism>
<sequence>MKKSILLLGYNFYPEPTGIGKYSGEQIKWLAQNGYDCTVIASYPYYPFWKVQEPYHSRRRWYKTEVEHFASGGMITTHRCPMFIPQNPSGIKRVLLDLSFFMAAFFKLLYLLPGKKYDIVITILPSVSLGLLGMFYKKLRGAKLICHVHDLQIEAARDLKMIKSEQMINMLFRFEKFIFDNCDVITCVGKGMARKVEEKARKDVSLFFNTTDLDQFHPLKNRVELKQLFGFKPTDKVILYSGAIGEKQGIEAILHAAEENKGRPSLKFVICGSGPYKNKLQVMAEKMSLQNVIFMPLQPIEKFNQFLNMADVHLIVQKANAGDLVMPSKLNTVLAIGGLALVTANKGSGMHTLLEQHNMGILVEAENQQALNKGIQKALTENKDEMKRNARHYAESYLSIDKIMKSFENSFLIQNTVTHQVVHQPSTT</sequence>
<dbReference type="Proteomes" id="UP000245466">
    <property type="component" value="Unassembled WGS sequence"/>
</dbReference>
<dbReference type="Pfam" id="PF13579">
    <property type="entry name" value="Glyco_trans_4_4"/>
    <property type="match status" value="1"/>
</dbReference>
<dbReference type="Gene3D" id="3.40.50.2000">
    <property type="entry name" value="Glycogen Phosphorylase B"/>
    <property type="match status" value="2"/>
</dbReference>
<evidence type="ECO:0000259" key="2">
    <source>
        <dbReference type="Pfam" id="PF13579"/>
    </source>
</evidence>
<dbReference type="NCBIfam" id="NF007640">
    <property type="entry name" value="PRK10307.1"/>
    <property type="match status" value="1"/>
</dbReference>
<proteinExistence type="predicted"/>
<dbReference type="Pfam" id="PF00534">
    <property type="entry name" value="Glycos_transf_1"/>
    <property type="match status" value="1"/>
</dbReference>
<evidence type="ECO:0000259" key="1">
    <source>
        <dbReference type="Pfam" id="PF00534"/>
    </source>
</evidence>
<feature type="domain" description="Glycosyl transferase family 1" evidence="1">
    <location>
        <begin position="226"/>
        <end position="393"/>
    </location>
</feature>
<feature type="domain" description="Glycosyltransferase subfamily 4-like N-terminal" evidence="2">
    <location>
        <begin position="17"/>
        <end position="199"/>
    </location>
</feature>
<dbReference type="SUPFAM" id="SSF53756">
    <property type="entry name" value="UDP-Glycosyltransferase/glycogen phosphorylase"/>
    <property type="match status" value="1"/>
</dbReference>
<dbReference type="InterPro" id="IPR028098">
    <property type="entry name" value="Glyco_trans_4-like_N"/>
</dbReference>
<accession>A0A2U1AQQ5</accession>
<dbReference type="EMBL" id="QEKI01000015">
    <property type="protein sequence ID" value="PVY38667.1"/>
    <property type="molecule type" value="Genomic_DNA"/>
</dbReference>
<dbReference type="GO" id="GO:0016758">
    <property type="term" value="F:hexosyltransferase activity"/>
    <property type="evidence" value="ECO:0007669"/>
    <property type="project" value="TreeGrafter"/>
</dbReference>
<keyword evidence="4" id="KW-1185">Reference proteome</keyword>
<evidence type="ECO:0000313" key="4">
    <source>
        <dbReference type="Proteomes" id="UP000245466"/>
    </source>
</evidence>
<dbReference type="CDD" id="cd03794">
    <property type="entry name" value="GT4_WbuB-like"/>
    <property type="match status" value="1"/>
</dbReference>
<gene>
    <name evidence="3" type="ORF">C8E01_1154</name>
</gene>
<dbReference type="InterPro" id="IPR001296">
    <property type="entry name" value="Glyco_trans_1"/>
</dbReference>
<dbReference type="PANTHER" id="PTHR45947">
    <property type="entry name" value="SULFOQUINOVOSYL TRANSFERASE SQD2"/>
    <property type="match status" value="1"/>
</dbReference>
<name>A0A2U1AQQ5_9BACT</name>